<accession>A0ACC0BM10</accession>
<evidence type="ECO:0000313" key="2">
    <source>
        <dbReference type="Proteomes" id="UP001060085"/>
    </source>
</evidence>
<name>A0ACC0BM10_CATRO</name>
<reference evidence="2" key="1">
    <citation type="journal article" date="2023" name="Nat. Plants">
        <title>Single-cell RNA sequencing provides a high-resolution roadmap for understanding the multicellular compartmentation of specialized metabolism.</title>
        <authorList>
            <person name="Sun S."/>
            <person name="Shen X."/>
            <person name="Li Y."/>
            <person name="Li Y."/>
            <person name="Wang S."/>
            <person name="Li R."/>
            <person name="Zhang H."/>
            <person name="Shen G."/>
            <person name="Guo B."/>
            <person name="Wei J."/>
            <person name="Xu J."/>
            <person name="St-Pierre B."/>
            <person name="Chen S."/>
            <person name="Sun C."/>
        </authorList>
    </citation>
    <scope>NUCLEOTIDE SEQUENCE [LARGE SCALE GENOMIC DNA]</scope>
</reference>
<protein>
    <submittedName>
        <fullName evidence="1">Uncharacterized protein</fullName>
    </submittedName>
</protein>
<organism evidence="1 2">
    <name type="scientific">Catharanthus roseus</name>
    <name type="common">Madagascar periwinkle</name>
    <name type="synonym">Vinca rosea</name>
    <dbReference type="NCBI Taxonomy" id="4058"/>
    <lineage>
        <taxon>Eukaryota</taxon>
        <taxon>Viridiplantae</taxon>
        <taxon>Streptophyta</taxon>
        <taxon>Embryophyta</taxon>
        <taxon>Tracheophyta</taxon>
        <taxon>Spermatophyta</taxon>
        <taxon>Magnoliopsida</taxon>
        <taxon>eudicotyledons</taxon>
        <taxon>Gunneridae</taxon>
        <taxon>Pentapetalae</taxon>
        <taxon>asterids</taxon>
        <taxon>lamiids</taxon>
        <taxon>Gentianales</taxon>
        <taxon>Apocynaceae</taxon>
        <taxon>Rauvolfioideae</taxon>
        <taxon>Vinceae</taxon>
        <taxon>Catharanthinae</taxon>
        <taxon>Catharanthus</taxon>
    </lineage>
</organism>
<keyword evidence="2" id="KW-1185">Reference proteome</keyword>
<sequence length="220" mass="25490">MAANYDFLNFNEEEYWQYKDEIHNSGGFHVMSDFGSQLMGGIRRIGENSRAFEKAVAAAKFAVEEFNQKENGELKFLQVLNVNAEPGAGSVYYITLEAKEPHHDELKQFHAKVWSKISNRFQLQSFRVAPYAVKDSGTGDNCCCCLRIDNLQPWMDENYLYYKCFFTAKELLSIEVNRNTPKRHGFIRFKSRSAAEKILAAYEEKLMPDAAQVYQLDWVY</sequence>
<dbReference type="EMBL" id="CM044703">
    <property type="protein sequence ID" value="KAI5673650.1"/>
    <property type="molecule type" value="Genomic_DNA"/>
</dbReference>
<proteinExistence type="predicted"/>
<gene>
    <name evidence="1" type="ORF">M9H77_14014</name>
</gene>
<dbReference type="Proteomes" id="UP001060085">
    <property type="component" value="Linkage Group LG03"/>
</dbReference>
<evidence type="ECO:0000313" key="1">
    <source>
        <dbReference type="EMBL" id="KAI5673650.1"/>
    </source>
</evidence>
<comment type="caution">
    <text evidence="1">The sequence shown here is derived from an EMBL/GenBank/DDBJ whole genome shotgun (WGS) entry which is preliminary data.</text>
</comment>